<organism evidence="2 3">
    <name type="scientific">Mycena maculata</name>
    <dbReference type="NCBI Taxonomy" id="230809"/>
    <lineage>
        <taxon>Eukaryota</taxon>
        <taxon>Fungi</taxon>
        <taxon>Dikarya</taxon>
        <taxon>Basidiomycota</taxon>
        <taxon>Agaricomycotina</taxon>
        <taxon>Agaricomycetes</taxon>
        <taxon>Agaricomycetidae</taxon>
        <taxon>Agaricales</taxon>
        <taxon>Marasmiineae</taxon>
        <taxon>Mycenaceae</taxon>
        <taxon>Mycena</taxon>
    </lineage>
</organism>
<gene>
    <name evidence="2" type="ORF">DFH07DRAFT_399197</name>
</gene>
<feature type="compositionally biased region" description="Basic residues" evidence="1">
    <location>
        <begin position="455"/>
        <end position="466"/>
    </location>
</feature>
<evidence type="ECO:0000256" key="1">
    <source>
        <dbReference type="SAM" id="MobiDB-lite"/>
    </source>
</evidence>
<feature type="compositionally biased region" description="Low complexity" evidence="1">
    <location>
        <begin position="12"/>
        <end position="33"/>
    </location>
</feature>
<name>A0AAD7NJ04_9AGAR</name>
<dbReference type="PANTHER" id="PTHR23140:SF4">
    <property type="entry name" value="PROTEIN CBR-NRD-1"/>
    <property type="match status" value="1"/>
</dbReference>
<protein>
    <submittedName>
        <fullName evidence="2">Uncharacterized protein</fullName>
    </submittedName>
</protein>
<feature type="region of interest" description="Disordered" evidence="1">
    <location>
        <begin position="1"/>
        <end position="56"/>
    </location>
</feature>
<feature type="compositionally biased region" description="Polar residues" evidence="1">
    <location>
        <begin position="160"/>
        <end position="169"/>
    </location>
</feature>
<sequence length="673" mass="71831">MAESSLANWDGSKAPPKSGPSSSPPTISVSSMPQSISNSKSQGARQNVHSSTRVKREDLAMALGGAGVGLGSSSQVVQANGFHVSPPSPMADAKTHPSRTDVLPADWISQASSPLHFGPPRNILTTPASPHSPVPAWLRHTPSPKDGLMQMDGDGPRVQPTPTQNYTPFSSLSPLSSLPPTPERAPLAHGRSASLNLSIPARIAPTSGIGLSASASAMTALPARRLAPTGGFPVPTVSSRFGASTSTSAPSMFLTHALSASAPDLSSLALTSPFSNTPSPLALGYGAPGPAPVMRMHSALSGGLSSSNGEKERGKGPGAGTWWGVDGGANRTGSGRMQMHGSGAGSGSGNKPQQRTYTSKAKARANASGSGMNGLGTSASVGAKSPLSASDPRSLFSPSPSALPQKRKVMDYVLVPRVKRARVGTARGRSGSSAGRRWAHGESEEEYGYEERSRSRSRTRSRHERQKRQESQSHSTRRSRSRRSPSFDASRGRRRSASRNRKHTPPPPPPRKIKTKSKGEGDVEGEVHASLGAALNNAWAQNERAGTIPVGQKKGKAGAGAGRRPVRDMERGRPFEKGWRGRARERERSVEKERGRELEERERKRKREAEVRERARVDKDEDKDQRERTRDAEPARKRTKTVDAPRAEVARQEKEKGISCGPWMARGVRRKRT</sequence>
<dbReference type="PANTHER" id="PTHR23140">
    <property type="entry name" value="RNA PROCESSING PROTEIN LD23810P"/>
    <property type="match status" value="1"/>
</dbReference>
<dbReference type="AlphaFoldDB" id="A0AAD7NJ04"/>
<dbReference type="GO" id="GO:0005634">
    <property type="term" value="C:nucleus"/>
    <property type="evidence" value="ECO:0007669"/>
    <property type="project" value="TreeGrafter"/>
</dbReference>
<dbReference type="EMBL" id="JARJLG010000041">
    <property type="protein sequence ID" value="KAJ7763168.1"/>
    <property type="molecule type" value="Genomic_DNA"/>
</dbReference>
<feature type="compositionally biased region" description="Low complexity" evidence="1">
    <location>
        <begin position="423"/>
        <end position="436"/>
    </location>
</feature>
<feature type="compositionally biased region" description="Basic and acidic residues" evidence="1">
    <location>
        <begin position="565"/>
        <end position="657"/>
    </location>
</feature>
<reference evidence="2" key="1">
    <citation type="submission" date="2023-03" db="EMBL/GenBank/DDBJ databases">
        <title>Massive genome expansion in bonnet fungi (Mycena s.s.) driven by repeated elements and novel gene families across ecological guilds.</title>
        <authorList>
            <consortium name="Lawrence Berkeley National Laboratory"/>
            <person name="Harder C.B."/>
            <person name="Miyauchi S."/>
            <person name="Viragh M."/>
            <person name="Kuo A."/>
            <person name="Thoen E."/>
            <person name="Andreopoulos B."/>
            <person name="Lu D."/>
            <person name="Skrede I."/>
            <person name="Drula E."/>
            <person name="Henrissat B."/>
            <person name="Morin E."/>
            <person name="Kohler A."/>
            <person name="Barry K."/>
            <person name="LaButti K."/>
            <person name="Morin E."/>
            <person name="Salamov A."/>
            <person name="Lipzen A."/>
            <person name="Mereny Z."/>
            <person name="Hegedus B."/>
            <person name="Baldrian P."/>
            <person name="Stursova M."/>
            <person name="Weitz H."/>
            <person name="Taylor A."/>
            <person name="Grigoriev I.V."/>
            <person name="Nagy L.G."/>
            <person name="Martin F."/>
            <person name="Kauserud H."/>
        </authorList>
    </citation>
    <scope>NUCLEOTIDE SEQUENCE</scope>
    <source>
        <strain evidence="2">CBHHK188m</strain>
    </source>
</reference>
<proteinExistence type="predicted"/>
<dbReference type="Proteomes" id="UP001215280">
    <property type="component" value="Unassembled WGS sequence"/>
</dbReference>
<evidence type="ECO:0000313" key="3">
    <source>
        <dbReference type="Proteomes" id="UP001215280"/>
    </source>
</evidence>
<feature type="compositionally biased region" description="Basic residues" evidence="1">
    <location>
        <begin position="492"/>
        <end position="504"/>
    </location>
</feature>
<feature type="compositionally biased region" description="Basic and acidic residues" evidence="1">
    <location>
        <begin position="517"/>
        <end position="527"/>
    </location>
</feature>
<dbReference type="GO" id="GO:0003723">
    <property type="term" value="F:RNA binding"/>
    <property type="evidence" value="ECO:0007669"/>
    <property type="project" value="TreeGrafter"/>
</dbReference>
<keyword evidence="3" id="KW-1185">Reference proteome</keyword>
<feature type="region of interest" description="Disordered" evidence="1">
    <location>
        <begin position="544"/>
        <end position="673"/>
    </location>
</feature>
<feature type="compositionally biased region" description="Polar residues" evidence="1">
    <location>
        <begin position="349"/>
        <end position="359"/>
    </location>
</feature>
<feature type="region of interest" description="Disordered" evidence="1">
    <location>
        <begin position="113"/>
        <end position="188"/>
    </location>
</feature>
<feature type="compositionally biased region" description="Polar residues" evidence="1">
    <location>
        <begin position="34"/>
        <end position="51"/>
    </location>
</feature>
<dbReference type="InterPro" id="IPR051485">
    <property type="entry name" value="SR-CTD_assoc_factor"/>
</dbReference>
<evidence type="ECO:0000313" key="2">
    <source>
        <dbReference type="EMBL" id="KAJ7763168.1"/>
    </source>
</evidence>
<feature type="compositionally biased region" description="Gly residues" evidence="1">
    <location>
        <begin position="316"/>
        <end position="327"/>
    </location>
</feature>
<feature type="region of interest" description="Disordered" evidence="1">
    <location>
        <begin position="79"/>
        <end position="99"/>
    </location>
</feature>
<comment type="caution">
    <text evidence="2">The sequence shown here is derived from an EMBL/GenBank/DDBJ whole genome shotgun (WGS) entry which is preliminary data.</text>
</comment>
<accession>A0AAD7NJ04</accession>
<feature type="region of interest" description="Disordered" evidence="1">
    <location>
        <begin position="300"/>
        <end position="529"/>
    </location>
</feature>
<feature type="compositionally biased region" description="Polar residues" evidence="1">
    <location>
        <begin position="367"/>
        <end position="380"/>
    </location>
</feature>